<sequence length="121" mass="13876">MCPSFILRSLKSFEIIYTIYSTWMVMEIVDSGVFWRQWNKVKKVGFGLLGGETLVRNSISQLKVSRINNKIPPFKWLSKMGHGKAIANTFQRPVFFLSLEESLSLSACYYAESSSHSTNRN</sequence>
<accession>A0A0L6V1M2</accession>
<dbReference type="VEuPathDB" id="FungiDB:VP01_2961g2"/>
<reference evidence="1 2" key="1">
    <citation type="submission" date="2015-08" db="EMBL/GenBank/DDBJ databases">
        <title>Next Generation Sequencing and Analysis of the Genome of Puccinia sorghi L Schw, the Causal Agent of Maize Common Rust.</title>
        <authorList>
            <person name="Rochi L."/>
            <person name="Burguener G."/>
            <person name="Darino M."/>
            <person name="Turjanski A."/>
            <person name="Kreff E."/>
            <person name="Dieguez M.J."/>
            <person name="Sacco F."/>
        </authorList>
    </citation>
    <scope>NUCLEOTIDE SEQUENCE [LARGE SCALE GENOMIC DNA]</scope>
    <source>
        <strain evidence="1 2">RO10H11247</strain>
    </source>
</reference>
<dbReference type="Proteomes" id="UP000037035">
    <property type="component" value="Unassembled WGS sequence"/>
</dbReference>
<keyword evidence="2" id="KW-1185">Reference proteome</keyword>
<evidence type="ECO:0000313" key="1">
    <source>
        <dbReference type="EMBL" id="KNZ54382.1"/>
    </source>
</evidence>
<protein>
    <submittedName>
        <fullName evidence="1">Uncharacterized protein</fullName>
    </submittedName>
</protein>
<dbReference type="AlphaFoldDB" id="A0A0L6V1M2"/>
<name>A0A0L6V1M2_9BASI</name>
<gene>
    <name evidence="1" type="ORF">VP01_2961g2</name>
</gene>
<dbReference type="OrthoDB" id="2379842at2759"/>
<organism evidence="1 2">
    <name type="scientific">Puccinia sorghi</name>
    <dbReference type="NCBI Taxonomy" id="27349"/>
    <lineage>
        <taxon>Eukaryota</taxon>
        <taxon>Fungi</taxon>
        <taxon>Dikarya</taxon>
        <taxon>Basidiomycota</taxon>
        <taxon>Pucciniomycotina</taxon>
        <taxon>Pucciniomycetes</taxon>
        <taxon>Pucciniales</taxon>
        <taxon>Pucciniaceae</taxon>
        <taxon>Puccinia</taxon>
    </lineage>
</organism>
<proteinExistence type="predicted"/>
<comment type="caution">
    <text evidence="1">The sequence shown here is derived from an EMBL/GenBank/DDBJ whole genome shotgun (WGS) entry which is preliminary data.</text>
</comment>
<dbReference type="EMBL" id="LAVV01007903">
    <property type="protein sequence ID" value="KNZ54382.1"/>
    <property type="molecule type" value="Genomic_DNA"/>
</dbReference>
<evidence type="ECO:0000313" key="2">
    <source>
        <dbReference type="Proteomes" id="UP000037035"/>
    </source>
</evidence>